<dbReference type="SUPFAM" id="SSF69279">
    <property type="entry name" value="Phage tail proteins"/>
    <property type="match status" value="2"/>
</dbReference>
<comment type="similarity">
    <text evidence="1">Belongs to the VgrG protein family.</text>
</comment>
<name>A0A840BK68_9RHOO</name>
<gene>
    <name evidence="6" type="ORF">GGR36_003001</name>
</gene>
<dbReference type="EMBL" id="JACIET010000002">
    <property type="protein sequence ID" value="MBB4013655.1"/>
    <property type="molecule type" value="Genomic_DNA"/>
</dbReference>
<comment type="caution">
    <text evidence="6">The sequence shown here is derived from an EMBL/GenBank/DDBJ whole genome shotgun (WGS) entry which is preliminary data.</text>
</comment>
<dbReference type="Gene3D" id="4.10.220.110">
    <property type="match status" value="1"/>
</dbReference>
<dbReference type="Pfam" id="PF04717">
    <property type="entry name" value="Phage_base_V"/>
    <property type="match status" value="1"/>
</dbReference>
<sequence length="1021" mass="107850">MPGPSLSALLSRSFSDANRLLRLTTPLGDDALLVETAHIRESIGNGGFELDLHLLSEDAHIAHKRLVGQAVSLYLLTDGTAGPRERPFHGHVTGFGILGADGGFARYRMRVQPWLAFLGHNRDSWAFQDKNVVAILDDIFSGWQGQGALAPQWRWDLAEPDQLLPRSLCVQAGESDLAFVERLLAEEGLFYWFEHAADAHTLVIADHNGAFAQPERIRFHRAAATERSDTVQRAVPIARCVPTGVRIASWDYRAHQRIVAQTAVASSAPLDLPRDDTPGLYSFATESDGDRYATRQLQAWQARALQYRLRGSVRRLAPAQRILLTDSPLGRPDDVAGVELAILEVEHRARNNLSADVLAQVEALLGVLPAHAGSVRNDSDTPLYQNGVLAIPADTPYRPLDRDEHGARIHPKPTMRGTHTAIVVGSQGSPLLADRDGRIKIQLPWLRGSQSHSRQPHPSGDDNAAANESVGTWVRVASALAGDNWGAHFTPRIGQEVLVEFSEGDIDRPVVVGLAYNGRGQENAQGNAVSAGAAKATGNAPAWFPGTTGAHAHKPVFSGIKTQALAASQSRAGGHNALIFDATPGQDGLRLSTTQFDSRLQLGHLRAQTDNAREAARGHGAELATSAAGAVRAGQGLQVSAGEAGHRGASHVDASGASAVLESSSELATALAKAASTSRAKLPKDPSEPKQLPPLAGCTSQTKDLAETTACGQSPAGIAGGTGTAAAWAAPHLSLFGEASIAFATPAHSTAVANHLIVTAGQSLEAAAQGAIRWASGGGLVLYTVGKKADATRPITDAGIKLHAVAGKVTAHAHDNTATVAAQKQVALSSTHASVQISAKSHVHLTAAGAAIQIEGGNITLTAPGSVKLKASQKNLTGGARASSELPCMPKSNGEEGDRYFVLKSHKGEPIANRRYRAKSGNVAIEGVTGPNGETKILEGFIDQIARFELVNEVFDEHFILTDPIGQPIANMTYRIRAEGGALIDGVTDDQGRTSLYKNDAIESVELLFIPHEHSNGEGGD</sequence>
<dbReference type="Pfam" id="PF10106">
    <property type="entry name" value="DUF2345"/>
    <property type="match status" value="1"/>
</dbReference>
<feature type="domain" description="Putative type VI secretion system Rhs element associated Vgr" evidence="5">
    <location>
        <begin position="572"/>
        <end position="675"/>
    </location>
</feature>
<evidence type="ECO:0000313" key="6">
    <source>
        <dbReference type="EMBL" id="MBB4013655.1"/>
    </source>
</evidence>
<dbReference type="Proteomes" id="UP000561045">
    <property type="component" value="Unassembled WGS sequence"/>
</dbReference>
<dbReference type="Pfam" id="PF13296">
    <property type="entry name" value="T6SS_Vgr"/>
    <property type="match status" value="1"/>
</dbReference>
<dbReference type="Gene3D" id="2.40.50.230">
    <property type="entry name" value="Gp5 N-terminal domain"/>
    <property type="match status" value="1"/>
</dbReference>
<dbReference type="RefSeq" id="WP_183635588.1">
    <property type="nucleotide sequence ID" value="NZ_BAABLE010000005.1"/>
</dbReference>
<dbReference type="InterPro" id="IPR006533">
    <property type="entry name" value="T6SS_Vgr_RhsGE"/>
</dbReference>
<dbReference type="InterPro" id="IPR018769">
    <property type="entry name" value="VgrG2_DUF2345"/>
</dbReference>
<accession>A0A840BK68</accession>
<evidence type="ECO:0000313" key="7">
    <source>
        <dbReference type="Proteomes" id="UP000561045"/>
    </source>
</evidence>
<dbReference type="InterPro" id="IPR037026">
    <property type="entry name" value="Vgr_OB-fold_dom_sf"/>
</dbReference>
<evidence type="ECO:0000256" key="1">
    <source>
        <dbReference type="ARBA" id="ARBA00005558"/>
    </source>
</evidence>
<feature type="domain" description="Gp5/Type VI secretion system Vgr protein OB-fold" evidence="3">
    <location>
        <begin position="468"/>
        <end position="516"/>
    </location>
</feature>
<evidence type="ECO:0000256" key="2">
    <source>
        <dbReference type="SAM" id="MobiDB-lite"/>
    </source>
</evidence>
<dbReference type="InterPro" id="IPR028244">
    <property type="entry name" value="T6SS_Rhs_Vgr_dom"/>
</dbReference>
<evidence type="ECO:0000259" key="3">
    <source>
        <dbReference type="Pfam" id="PF04717"/>
    </source>
</evidence>
<keyword evidence="7" id="KW-1185">Reference proteome</keyword>
<feature type="region of interest" description="Disordered" evidence="2">
    <location>
        <begin position="446"/>
        <end position="466"/>
    </location>
</feature>
<dbReference type="InterPro" id="IPR017847">
    <property type="entry name" value="T6SS_RhsGE_Vgr_subset"/>
</dbReference>
<evidence type="ECO:0000259" key="5">
    <source>
        <dbReference type="Pfam" id="PF13296"/>
    </source>
</evidence>
<organism evidence="6 7">
    <name type="scientific">Niveibacterium umoris</name>
    <dbReference type="NCBI Taxonomy" id="1193620"/>
    <lineage>
        <taxon>Bacteria</taxon>
        <taxon>Pseudomonadati</taxon>
        <taxon>Pseudomonadota</taxon>
        <taxon>Betaproteobacteria</taxon>
        <taxon>Rhodocyclales</taxon>
        <taxon>Rhodocyclaceae</taxon>
        <taxon>Niveibacterium</taxon>
    </lineage>
</organism>
<dbReference type="AlphaFoldDB" id="A0A840BK68"/>
<evidence type="ECO:0000259" key="4">
    <source>
        <dbReference type="Pfam" id="PF10106"/>
    </source>
</evidence>
<proteinExistence type="inferred from homology"/>
<dbReference type="Gene3D" id="3.55.50.10">
    <property type="entry name" value="Baseplate protein-like domains"/>
    <property type="match status" value="1"/>
</dbReference>
<dbReference type="Pfam" id="PF05954">
    <property type="entry name" value="Phage_GPD"/>
    <property type="match status" value="1"/>
</dbReference>
<reference evidence="6 7" key="1">
    <citation type="submission" date="2020-08" db="EMBL/GenBank/DDBJ databases">
        <title>Genomic Encyclopedia of Type Strains, Phase IV (KMG-IV): sequencing the most valuable type-strain genomes for metagenomic binning, comparative biology and taxonomic classification.</title>
        <authorList>
            <person name="Goeker M."/>
        </authorList>
    </citation>
    <scope>NUCLEOTIDE SEQUENCE [LARGE SCALE GENOMIC DNA]</scope>
    <source>
        <strain evidence="6 7">DSM 106739</strain>
    </source>
</reference>
<feature type="domain" description="DUF2345" evidence="4">
    <location>
        <begin position="721"/>
        <end position="880"/>
    </location>
</feature>
<dbReference type="InterPro" id="IPR006531">
    <property type="entry name" value="Gp5/Vgr_OB"/>
</dbReference>
<dbReference type="NCBIfam" id="TIGR03361">
    <property type="entry name" value="VI_Rhs_Vgr"/>
    <property type="match status" value="1"/>
</dbReference>
<dbReference type="SUPFAM" id="SSF69255">
    <property type="entry name" value="gp5 N-terminal domain-like"/>
    <property type="match status" value="1"/>
</dbReference>
<protein>
    <submittedName>
        <fullName evidence="6">Type VI secretion system secreted protein VgrG</fullName>
    </submittedName>
</protein>
<dbReference type="NCBIfam" id="TIGR01646">
    <property type="entry name" value="vgr_GE"/>
    <property type="match status" value="1"/>
</dbReference>
<feature type="region of interest" description="Disordered" evidence="2">
    <location>
        <begin position="677"/>
        <end position="698"/>
    </location>
</feature>
<dbReference type="Gene3D" id="2.30.110.50">
    <property type="match status" value="1"/>
</dbReference>